<organism evidence="2 3">
    <name type="scientific">Mycobacterium phage Omnicron</name>
    <dbReference type="NCBI Taxonomy" id="1541819"/>
    <lineage>
        <taxon>Viruses</taxon>
        <taxon>Duplodnaviria</taxon>
        <taxon>Heunggongvirae</taxon>
        <taxon>Uroviricota</taxon>
        <taxon>Caudoviricetes</taxon>
        <taxon>Weiservirinae</taxon>
        <taxon>Kratiovirus</taxon>
        <taxon>Kratiovirus omnicron</taxon>
    </lineage>
</organism>
<accession>A0A088FUQ5</accession>
<dbReference type="Pfam" id="PF00239">
    <property type="entry name" value="Resolvase"/>
    <property type="match status" value="1"/>
</dbReference>
<dbReference type="Gene3D" id="3.40.50.1390">
    <property type="entry name" value="Resolvase, N-terminal catalytic domain"/>
    <property type="match status" value="1"/>
</dbReference>
<dbReference type="GeneID" id="26628758"/>
<dbReference type="SMART" id="SM00857">
    <property type="entry name" value="Resolvase"/>
    <property type="match status" value="1"/>
</dbReference>
<dbReference type="InterPro" id="IPR038109">
    <property type="entry name" value="DNA_bind_recomb_sf"/>
</dbReference>
<sequence length="468" mass="51881">MRAIIYNRVSSDPTGRGRSVADQEAENRAVCERNGWTIGEVLTDNDRSATRFATRDRPEYRRLTEILRRGDVLVTWEASRAQRDLEAYVALRNLCAERGVMWCYSGKVYDLTVGDDRFVTGLDALLAEKEAEQTRERIMRGHRSNLAAGGAHGHVPFGYRIVRDATTGRPLRRVPDETTAPLVQDAARRVLAGESVRSIVADLKVRTPGKPWSTSTLRRMLMNPTYAGYRTHHGEIACKGTWEPLITQEDHDRLVALFGSRRGVPRGAAPKYLLTGIAVCGVCGGKLIMRQQGSVAAAKKRADGKLWFYGCEYGHVGRDRAKVDDAVTRVVVALLSDPGELAKLAEPVDDEPAVDDGDDVAELRQRLADAVDAYDAGKISIEMLARIEARLQPRIEAAEGRSKARFVSPVVAQVAAALDPAAAWAALQLEEKREFLRATMHIEVQRVRSRWELGVEAYPLRMASRIDA</sequence>
<feature type="domain" description="Recombinase" evidence="1">
    <location>
        <begin position="156"/>
        <end position="264"/>
    </location>
</feature>
<dbReference type="SUPFAM" id="SSF53041">
    <property type="entry name" value="Resolvase-like"/>
    <property type="match status" value="1"/>
</dbReference>
<evidence type="ECO:0000259" key="1">
    <source>
        <dbReference type="PROSITE" id="PS51737"/>
    </source>
</evidence>
<dbReference type="PANTHER" id="PTHR30461:SF23">
    <property type="entry name" value="DNA RECOMBINASE-RELATED"/>
    <property type="match status" value="1"/>
</dbReference>
<dbReference type="PROSITE" id="PS51737">
    <property type="entry name" value="RECOMBINASE_DNA_BIND"/>
    <property type="match status" value="1"/>
</dbReference>
<dbReference type="InterPro" id="IPR036162">
    <property type="entry name" value="Resolvase-like_N_sf"/>
</dbReference>
<dbReference type="CDD" id="cd00338">
    <property type="entry name" value="Ser_Recombinase"/>
    <property type="match status" value="1"/>
</dbReference>
<dbReference type="InterPro" id="IPR006119">
    <property type="entry name" value="Resolv_N"/>
</dbReference>
<dbReference type="InterPro" id="IPR011109">
    <property type="entry name" value="DNA_bind_recombinase_dom"/>
</dbReference>
<dbReference type="InterPro" id="IPR050639">
    <property type="entry name" value="SSR_resolvase"/>
</dbReference>
<dbReference type="KEGG" id="vg:26628758"/>
<keyword evidence="3" id="KW-1185">Reference proteome</keyword>
<evidence type="ECO:0000313" key="3">
    <source>
        <dbReference type="Proteomes" id="UP000029352"/>
    </source>
</evidence>
<dbReference type="GO" id="GO:0003677">
    <property type="term" value="F:DNA binding"/>
    <property type="evidence" value="ECO:0007669"/>
    <property type="project" value="InterPro"/>
</dbReference>
<gene>
    <name evidence="2" type="ORF">PBI_OMNICRON_41</name>
</gene>
<dbReference type="RefSeq" id="YP_009201673.1">
    <property type="nucleotide sequence ID" value="NC_028832.1"/>
</dbReference>
<dbReference type="Gene3D" id="3.90.1750.20">
    <property type="entry name" value="Putative Large Serine Recombinase, Chain B, Domain 2"/>
    <property type="match status" value="1"/>
</dbReference>
<protein>
    <submittedName>
        <fullName evidence="2">Serine integrase</fullName>
    </submittedName>
</protein>
<dbReference type="OrthoDB" id="2390at10239"/>
<dbReference type="GO" id="GO:0000150">
    <property type="term" value="F:DNA strand exchange activity"/>
    <property type="evidence" value="ECO:0007669"/>
    <property type="project" value="InterPro"/>
</dbReference>
<reference evidence="2 3" key="1">
    <citation type="submission" date="2014-08" db="EMBL/GenBank/DDBJ databases">
        <authorList>
            <person name="Isern S."/>
            <person name="Ashley B.D."/>
            <person name="Baer T.D."/>
            <person name="Czarnecki K.W."/>
            <person name="Deneweth R.M."/>
            <person name="Gatt S.M."/>
            <person name="Jenkins M."/>
            <person name="Lang J.F."/>
            <person name="Marfizo C.J."/>
            <person name="McMahon C.W."/>
            <person name="Power T.R."/>
            <person name="Rosales K.A."/>
            <person name="Walter R.S."/>
            <person name="Wozny M.J."/>
            <person name="Yori S."/>
            <person name="Michael S.F."/>
            <person name="Anders K.R."/>
            <person name="Braun M.A."/>
            <person name="Delesalle V.A."/>
            <person name="Hughes L.E."/>
            <person name="Ware V.C."/>
            <person name="Bradley K.W."/>
            <person name="Barker L.P."/>
            <person name="Asai D.J."/>
            <person name="Bowman C.A."/>
            <person name="Russell D.A."/>
            <person name="Pope W.H."/>
            <person name="Jacobs-Sera D."/>
            <person name="Hendrix R.W."/>
            <person name="Hatfull G.F."/>
        </authorList>
    </citation>
    <scope>NUCLEOTIDE SEQUENCE [LARGE SCALE GENOMIC DNA]</scope>
</reference>
<dbReference type="Pfam" id="PF07508">
    <property type="entry name" value="Recombinase"/>
    <property type="match status" value="1"/>
</dbReference>
<dbReference type="EMBL" id="KM363596">
    <property type="protein sequence ID" value="AIM50374.1"/>
    <property type="molecule type" value="Genomic_DNA"/>
</dbReference>
<proteinExistence type="predicted"/>
<dbReference type="PANTHER" id="PTHR30461">
    <property type="entry name" value="DNA-INVERTASE FROM LAMBDOID PROPHAGE"/>
    <property type="match status" value="1"/>
</dbReference>
<dbReference type="Proteomes" id="UP000029352">
    <property type="component" value="Segment"/>
</dbReference>
<name>A0A088FUQ5_9CAUD</name>
<evidence type="ECO:0000313" key="2">
    <source>
        <dbReference type="EMBL" id="AIM50374.1"/>
    </source>
</evidence>